<proteinExistence type="predicted"/>
<organism evidence="1 2">
    <name type="scientific">Paenibacillus puldeungensis</name>
    <dbReference type="NCBI Taxonomy" id="696536"/>
    <lineage>
        <taxon>Bacteria</taxon>
        <taxon>Bacillati</taxon>
        <taxon>Bacillota</taxon>
        <taxon>Bacilli</taxon>
        <taxon>Bacillales</taxon>
        <taxon>Paenibacillaceae</taxon>
        <taxon>Paenibacillus</taxon>
    </lineage>
</organism>
<gene>
    <name evidence="1" type="ORF">ACFQ3W_00700</name>
</gene>
<protein>
    <submittedName>
        <fullName evidence="1">Uncharacterized protein</fullName>
    </submittedName>
</protein>
<evidence type="ECO:0000313" key="1">
    <source>
        <dbReference type="EMBL" id="MFD1174828.1"/>
    </source>
</evidence>
<name>A0ABW3RQS7_9BACL</name>
<dbReference type="Proteomes" id="UP001597262">
    <property type="component" value="Unassembled WGS sequence"/>
</dbReference>
<accession>A0ABW3RQS7</accession>
<comment type="caution">
    <text evidence="1">The sequence shown here is derived from an EMBL/GenBank/DDBJ whole genome shotgun (WGS) entry which is preliminary data.</text>
</comment>
<keyword evidence="2" id="KW-1185">Reference proteome</keyword>
<evidence type="ECO:0000313" key="2">
    <source>
        <dbReference type="Proteomes" id="UP001597262"/>
    </source>
</evidence>
<dbReference type="EMBL" id="JBHTLM010000001">
    <property type="protein sequence ID" value="MFD1174828.1"/>
    <property type="molecule type" value="Genomic_DNA"/>
</dbReference>
<reference evidence="2" key="1">
    <citation type="journal article" date="2019" name="Int. J. Syst. Evol. Microbiol.">
        <title>The Global Catalogue of Microorganisms (GCM) 10K type strain sequencing project: providing services to taxonomists for standard genome sequencing and annotation.</title>
        <authorList>
            <consortium name="The Broad Institute Genomics Platform"/>
            <consortium name="The Broad Institute Genome Sequencing Center for Infectious Disease"/>
            <person name="Wu L."/>
            <person name="Ma J."/>
        </authorList>
    </citation>
    <scope>NUCLEOTIDE SEQUENCE [LARGE SCALE GENOMIC DNA]</scope>
    <source>
        <strain evidence="2">CCUG 59189</strain>
    </source>
</reference>
<sequence>MNVWAKACFELTDFSTHTVVSVVTNHMSNDANGCNIEGKAVWFGYRSHEPTILCFPLFNSMK</sequence>
<dbReference type="RefSeq" id="WP_379316351.1">
    <property type="nucleotide sequence ID" value="NZ_JBHTLM010000001.1"/>
</dbReference>